<protein>
    <submittedName>
        <fullName evidence="2">GDSL family lipase</fullName>
    </submittedName>
</protein>
<proteinExistence type="predicted"/>
<dbReference type="Gene3D" id="3.40.50.1110">
    <property type="entry name" value="SGNH hydrolase"/>
    <property type="match status" value="1"/>
</dbReference>
<evidence type="ECO:0000313" key="2">
    <source>
        <dbReference type="EMBL" id="AVO40588.1"/>
    </source>
</evidence>
<name>A0A2S0MXH7_9BURK</name>
<reference evidence="2 3" key="1">
    <citation type="submission" date="2018-03" db="EMBL/GenBank/DDBJ databases">
        <title>Genome sequencing of Simplicispira sp.</title>
        <authorList>
            <person name="Kim S.-J."/>
            <person name="Heo J."/>
            <person name="Kwon S.-W."/>
        </authorList>
    </citation>
    <scope>NUCLEOTIDE SEQUENCE [LARGE SCALE GENOMIC DNA]</scope>
    <source>
        <strain evidence="2 3">SC1-8</strain>
    </source>
</reference>
<accession>A0A2S0MXH7</accession>
<dbReference type="AlphaFoldDB" id="A0A2S0MXH7"/>
<gene>
    <name evidence="2" type="ORF">C6571_04175</name>
</gene>
<dbReference type="PANTHER" id="PTHR30383">
    <property type="entry name" value="THIOESTERASE 1/PROTEASE 1/LYSOPHOSPHOLIPASE L1"/>
    <property type="match status" value="1"/>
</dbReference>
<dbReference type="InterPro" id="IPR013830">
    <property type="entry name" value="SGNH_hydro"/>
</dbReference>
<dbReference type="CDD" id="cd01836">
    <property type="entry name" value="FeeA_FeeB_like"/>
    <property type="match status" value="1"/>
</dbReference>
<dbReference type="OrthoDB" id="9804395at2"/>
<feature type="domain" description="SGNH hydrolase-type esterase" evidence="1">
    <location>
        <begin position="54"/>
        <end position="224"/>
    </location>
</feature>
<dbReference type="PROSITE" id="PS51257">
    <property type="entry name" value="PROKAR_LIPOPROTEIN"/>
    <property type="match status" value="1"/>
</dbReference>
<dbReference type="PANTHER" id="PTHR30383:SF5">
    <property type="entry name" value="SGNH HYDROLASE-TYPE ESTERASE DOMAIN-CONTAINING PROTEIN"/>
    <property type="match status" value="1"/>
</dbReference>
<dbReference type="KEGG" id="simp:C6571_04175"/>
<keyword evidence="3" id="KW-1185">Reference proteome</keyword>
<dbReference type="RefSeq" id="WP_106445579.1">
    <property type="nucleotide sequence ID" value="NZ_CP027669.1"/>
</dbReference>
<dbReference type="Proteomes" id="UP000239326">
    <property type="component" value="Chromosome"/>
</dbReference>
<dbReference type="EMBL" id="CP027669">
    <property type="protein sequence ID" value="AVO40588.1"/>
    <property type="molecule type" value="Genomic_DNA"/>
</dbReference>
<dbReference type="InterPro" id="IPR051532">
    <property type="entry name" value="Ester_Hydrolysis_Enzymes"/>
</dbReference>
<dbReference type="InterPro" id="IPR036514">
    <property type="entry name" value="SGNH_hydro_sf"/>
</dbReference>
<organism evidence="2 3">
    <name type="scientific">Simplicispira suum</name>
    <dbReference type="NCBI Taxonomy" id="2109915"/>
    <lineage>
        <taxon>Bacteria</taxon>
        <taxon>Pseudomonadati</taxon>
        <taxon>Pseudomonadota</taxon>
        <taxon>Betaproteobacteria</taxon>
        <taxon>Burkholderiales</taxon>
        <taxon>Comamonadaceae</taxon>
        <taxon>Simplicispira</taxon>
    </lineage>
</organism>
<dbReference type="SUPFAM" id="SSF52266">
    <property type="entry name" value="SGNH hydrolase"/>
    <property type="match status" value="1"/>
</dbReference>
<dbReference type="GO" id="GO:0004622">
    <property type="term" value="F:phosphatidylcholine lysophospholipase activity"/>
    <property type="evidence" value="ECO:0007669"/>
    <property type="project" value="TreeGrafter"/>
</dbReference>
<dbReference type="Pfam" id="PF13472">
    <property type="entry name" value="Lipase_GDSL_2"/>
    <property type="match status" value="1"/>
</dbReference>
<sequence length="242" mass="26073">MSRARLLAWLGLAGVVAATTGCMAQRLSVAKDLAAHAEAFSTAPEQPERRLLLVGDSTGVGTGATHPRDSVAGRIARSHPNWLIDNQAENGAKFADVAEQLRAANKRYDLVLVLAGGNDVIRLTPAVRLRENIASTVRLAQAHANVVVLMPSGNVGHAPFFPPPVSWLMSRRSKQLHAAVEQIAQESGARYVRLLEPPETDPFALQPKLMHAADGLHPSSRGYAQWYDKLVRQGGLAPEPTH</sequence>
<evidence type="ECO:0000259" key="1">
    <source>
        <dbReference type="Pfam" id="PF13472"/>
    </source>
</evidence>
<evidence type="ECO:0000313" key="3">
    <source>
        <dbReference type="Proteomes" id="UP000239326"/>
    </source>
</evidence>